<evidence type="ECO:0000313" key="2">
    <source>
        <dbReference type="EMBL" id="KAF3522945.1"/>
    </source>
</evidence>
<dbReference type="AlphaFoldDB" id="A0A8S9PLR7"/>
<name>A0A8S9PLR7_BRACR</name>
<sequence>MVAGTSVLAALSVLLHVPLSFEPPMTDEYMELRALMRSSNQQLNLRSSHHLIQPAYEVFQLVHLRGSEFRAVSNPIKKLYDPNQSMDFKMDLIYFQQAKNGEKSPRKYGVMAQLRKPVNPVLQLSNLESHRFHLSLTKQWRPGEVSKHFRSISSDSGGVEEFLPCTKAHMIRRIYL</sequence>
<reference evidence="2" key="1">
    <citation type="submission" date="2019-12" db="EMBL/GenBank/DDBJ databases">
        <title>Genome sequencing and annotation of Brassica cretica.</title>
        <authorList>
            <person name="Studholme D.J."/>
            <person name="Sarris P."/>
        </authorList>
    </citation>
    <scope>NUCLEOTIDE SEQUENCE</scope>
    <source>
        <strain evidence="2">PFS-109/04</strain>
        <tissue evidence="2">Leaf</tissue>
    </source>
</reference>
<proteinExistence type="predicted"/>
<keyword evidence="1" id="KW-0732">Signal</keyword>
<dbReference type="EMBL" id="QGKX02001347">
    <property type="protein sequence ID" value="KAF3522945.1"/>
    <property type="molecule type" value="Genomic_DNA"/>
</dbReference>
<evidence type="ECO:0000313" key="3">
    <source>
        <dbReference type="Proteomes" id="UP000712600"/>
    </source>
</evidence>
<gene>
    <name evidence="2" type="ORF">F2Q69_00045973</name>
</gene>
<organism evidence="2 3">
    <name type="scientific">Brassica cretica</name>
    <name type="common">Mustard</name>
    <dbReference type="NCBI Taxonomy" id="69181"/>
    <lineage>
        <taxon>Eukaryota</taxon>
        <taxon>Viridiplantae</taxon>
        <taxon>Streptophyta</taxon>
        <taxon>Embryophyta</taxon>
        <taxon>Tracheophyta</taxon>
        <taxon>Spermatophyta</taxon>
        <taxon>Magnoliopsida</taxon>
        <taxon>eudicotyledons</taxon>
        <taxon>Gunneridae</taxon>
        <taxon>Pentapetalae</taxon>
        <taxon>rosids</taxon>
        <taxon>malvids</taxon>
        <taxon>Brassicales</taxon>
        <taxon>Brassicaceae</taxon>
        <taxon>Brassiceae</taxon>
        <taxon>Brassica</taxon>
    </lineage>
</organism>
<evidence type="ECO:0000256" key="1">
    <source>
        <dbReference type="SAM" id="SignalP"/>
    </source>
</evidence>
<dbReference type="Proteomes" id="UP000712600">
    <property type="component" value="Unassembled WGS sequence"/>
</dbReference>
<accession>A0A8S9PLR7</accession>
<protein>
    <submittedName>
        <fullName evidence="2">Uncharacterized protein</fullName>
    </submittedName>
</protein>
<feature type="chain" id="PRO_5035782273" evidence="1">
    <location>
        <begin position="21"/>
        <end position="176"/>
    </location>
</feature>
<feature type="signal peptide" evidence="1">
    <location>
        <begin position="1"/>
        <end position="20"/>
    </location>
</feature>
<comment type="caution">
    <text evidence="2">The sequence shown here is derived from an EMBL/GenBank/DDBJ whole genome shotgun (WGS) entry which is preliminary data.</text>
</comment>